<dbReference type="GO" id="GO:0016491">
    <property type="term" value="F:oxidoreductase activity"/>
    <property type="evidence" value="ECO:0007669"/>
    <property type="project" value="TreeGrafter"/>
</dbReference>
<dbReference type="InterPro" id="IPR027450">
    <property type="entry name" value="AlkB-like"/>
</dbReference>
<name>A0A077WHW1_9FUNG</name>
<sequence length="216" mass="24537">MRNRDYGTQIPGLIVIEDFVTEQEEDVLVREVDSRTWCGLGVSPNPELKRRTQQYGHLFSYRYRKVLEKYGPLPDFTHAVVTRIMENKLMPKEPDHLLVNEYNAGQGIMPHTDAPALFGLAILSLSLLSACVMKFTHVETGDSIDILLPRRSMLVMTGDARYLYKHSISKDLVETSSEGVTVHRDRRVSFTFREIIAWEVPAENPSCSCTKSCSNS</sequence>
<dbReference type="GO" id="GO:0032451">
    <property type="term" value="F:demethylase activity"/>
    <property type="evidence" value="ECO:0007669"/>
    <property type="project" value="TreeGrafter"/>
</dbReference>
<dbReference type="AlphaFoldDB" id="A0A077WHW1"/>
<organism evidence="2">
    <name type="scientific">Lichtheimia ramosa</name>
    <dbReference type="NCBI Taxonomy" id="688394"/>
    <lineage>
        <taxon>Eukaryota</taxon>
        <taxon>Fungi</taxon>
        <taxon>Fungi incertae sedis</taxon>
        <taxon>Mucoromycota</taxon>
        <taxon>Mucoromycotina</taxon>
        <taxon>Mucoromycetes</taxon>
        <taxon>Mucorales</taxon>
        <taxon>Lichtheimiaceae</taxon>
        <taxon>Lichtheimia</taxon>
    </lineage>
</organism>
<evidence type="ECO:0000313" key="2">
    <source>
        <dbReference type="EMBL" id="CDS06212.1"/>
    </source>
</evidence>
<dbReference type="PANTHER" id="PTHR12463:SF1">
    <property type="entry name" value="2-OXOGLUTARATE AND FE-DEPENDENT OXYGENASE FAMILY PROTEIN"/>
    <property type="match status" value="1"/>
</dbReference>
<dbReference type="OrthoDB" id="271595at2759"/>
<dbReference type="InterPro" id="IPR032857">
    <property type="entry name" value="ALKBH4"/>
</dbReference>
<reference evidence="2" key="1">
    <citation type="journal article" date="2014" name="Genome Announc.">
        <title>De novo whole-genome sequence and genome annotation of Lichtheimia ramosa.</title>
        <authorList>
            <person name="Linde J."/>
            <person name="Schwartze V."/>
            <person name="Binder U."/>
            <person name="Lass-Florl C."/>
            <person name="Voigt K."/>
            <person name="Horn F."/>
        </authorList>
    </citation>
    <scope>NUCLEOTIDE SEQUENCE</scope>
    <source>
        <strain evidence="2">JMRC FSU:6197</strain>
    </source>
</reference>
<proteinExistence type="predicted"/>
<evidence type="ECO:0000259" key="1">
    <source>
        <dbReference type="PROSITE" id="PS51471"/>
    </source>
</evidence>
<accession>A0A077WHW1</accession>
<dbReference type="PANTHER" id="PTHR12463">
    <property type="entry name" value="OXYGENASE-RELATED"/>
    <property type="match status" value="1"/>
</dbReference>
<feature type="domain" description="Fe2OG dioxygenase" evidence="1">
    <location>
        <begin position="93"/>
        <end position="196"/>
    </location>
</feature>
<dbReference type="EMBL" id="LK023319">
    <property type="protein sequence ID" value="CDS06212.1"/>
    <property type="molecule type" value="Genomic_DNA"/>
</dbReference>
<dbReference type="InterPro" id="IPR037151">
    <property type="entry name" value="AlkB-like_sf"/>
</dbReference>
<dbReference type="Pfam" id="PF13532">
    <property type="entry name" value="2OG-FeII_Oxy_2"/>
    <property type="match status" value="1"/>
</dbReference>
<dbReference type="GO" id="GO:0070988">
    <property type="term" value="P:demethylation"/>
    <property type="evidence" value="ECO:0007669"/>
    <property type="project" value="InterPro"/>
</dbReference>
<dbReference type="Gene3D" id="2.60.120.590">
    <property type="entry name" value="Alpha-ketoglutarate-dependent dioxygenase AlkB-like"/>
    <property type="match status" value="1"/>
</dbReference>
<gene>
    <name evidence="2" type="ORF">LRAMOSA08740</name>
</gene>
<dbReference type="SUPFAM" id="SSF51197">
    <property type="entry name" value="Clavaminate synthase-like"/>
    <property type="match status" value="1"/>
</dbReference>
<protein>
    <recommendedName>
        <fullName evidence="1">Fe2OG dioxygenase domain-containing protein</fullName>
    </recommendedName>
</protein>
<dbReference type="InterPro" id="IPR005123">
    <property type="entry name" value="Oxoglu/Fe-dep_dioxygenase_dom"/>
</dbReference>
<dbReference type="PROSITE" id="PS51471">
    <property type="entry name" value="FE2OG_OXY"/>
    <property type="match status" value="1"/>
</dbReference>